<evidence type="ECO:0000256" key="6">
    <source>
        <dbReference type="ARBA" id="ARBA00048902"/>
    </source>
</evidence>
<dbReference type="InterPro" id="IPR015507">
    <property type="entry name" value="rRNA-MeTfrase_E"/>
</dbReference>
<feature type="compositionally biased region" description="Basic and acidic residues" evidence="8">
    <location>
        <begin position="378"/>
        <end position="388"/>
    </location>
</feature>
<comment type="subcellular location">
    <subcellularLocation>
        <location evidence="7">Cytoplasm</location>
    </subcellularLocation>
</comment>
<name>A0A0J9SFI0_PLAVI</name>
<comment type="similarity">
    <text evidence="7">Belongs to the class I-like SAM-binding methyltransferase superfamily. RNA methyltransferase RlmE family. TRM7 subfamily.</text>
</comment>
<evidence type="ECO:0000256" key="1">
    <source>
        <dbReference type="ARBA" id="ARBA00022490"/>
    </source>
</evidence>
<dbReference type="Pfam" id="PF01728">
    <property type="entry name" value="FtsJ"/>
    <property type="match status" value="2"/>
</dbReference>
<feature type="region of interest" description="Disordered" evidence="8">
    <location>
        <begin position="335"/>
        <end position="388"/>
    </location>
</feature>
<evidence type="ECO:0000259" key="9">
    <source>
        <dbReference type="Pfam" id="PF01728"/>
    </source>
</evidence>
<accession>A0A0J9SFI0</accession>
<dbReference type="InterPro" id="IPR002877">
    <property type="entry name" value="RNA_MeTrfase_FtsJ_dom"/>
</dbReference>
<dbReference type="InterPro" id="IPR028590">
    <property type="entry name" value="RNA_methyltr_E_TRM7"/>
</dbReference>
<dbReference type="Proteomes" id="UP000053562">
    <property type="component" value="Unassembled WGS sequence"/>
</dbReference>
<feature type="active site" description="Proton acceptor" evidence="7">
    <location>
        <position position="254"/>
    </location>
</feature>
<feature type="binding site" evidence="7">
    <location>
        <position position="148"/>
    </location>
    <ligand>
        <name>S-adenosyl-L-methionine</name>
        <dbReference type="ChEBI" id="CHEBI:59789"/>
    </ligand>
</feature>
<dbReference type="EMBL" id="KQ234247">
    <property type="protein sequence ID" value="KMZ81351.1"/>
    <property type="molecule type" value="Genomic_DNA"/>
</dbReference>
<evidence type="ECO:0000313" key="11">
    <source>
        <dbReference type="Proteomes" id="UP000053562"/>
    </source>
</evidence>
<reference evidence="10 11" key="1">
    <citation type="submission" date="2011-08" db="EMBL/GenBank/DDBJ databases">
        <title>The Genome Sequence of Plasmodium vivax India VII.</title>
        <authorList>
            <consortium name="The Broad Institute Genome Sequencing Platform"/>
            <consortium name="The Broad Institute Genome Sequencing Center for Infectious Disease"/>
            <person name="Neafsey D."/>
            <person name="Carlton J."/>
            <person name="Barnwell J."/>
            <person name="Collins W."/>
            <person name="Escalante A."/>
            <person name="Mullikin J."/>
            <person name="Saul A."/>
            <person name="Guigo R."/>
            <person name="Camara F."/>
            <person name="Young S.K."/>
            <person name="Zeng Q."/>
            <person name="Gargeya S."/>
            <person name="Fitzgerald M."/>
            <person name="Haas B."/>
            <person name="Abouelleil A."/>
            <person name="Alvarado L."/>
            <person name="Arachchi H.M."/>
            <person name="Berlin A."/>
            <person name="Brown A."/>
            <person name="Chapman S.B."/>
            <person name="Chen Z."/>
            <person name="Dunbar C."/>
            <person name="Freedman E."/>
            <person name="Gearin G."/>
            <person name="Gellesch M."/>
            <person name="Goldberg J."/>
            <person name="Griggs A."/>
            <person name="Gujja S."/>
            <person name="Heiman D."/>
            <person name="Howarth C."/>
            <person name="Larson L."/>
            <person name="Lui A."/>
            <person name="MacDonald P.J.P."/>
            <person name="Montmayeur A."/>
            <person name="Murphy C."/>
            <person name="Neiman D."/>
            <person name="Pearson M."/>
            <person name="Priest M."/>
            <person name="Roberts A."/>
            <person name="Saif S."/>
            <person name="Shea T."/>
            <person name="Shenoy N."/>
            <person name="Sisk P."/>
            <person name="Stolte C."/>
            <person name="Sykes S."/>
            <person name="Wortman J."/>
            <person name="Nusbaum C."/>
            <person name="Birren B."/>
        </authorList>
    </citation>
    <scope>NUCLEOTIDE SEQUENCE [LARGE SCALE GENOMIC DNA]</scope>
    <source>
        <strain evidence="10 11">India VII</strain>
    </source>
</reference>
<sequence length="526" mass="59802">MGKLSKDRRDIYYRKAKENGYRARSSFKLIQINEKFGIFKLFDPQRCGEKEKDKIGSIYNENFCYNVVDLCAAPGSWSQVLKNICLYNYYQMLHWESKNEGTPPNCVEHEKFLNDFSLYINFNDELEKRIESLAKNNFVKKPKIIAVDLQEIGNMKYVQIIQGDITKASTVHQILRCMRDGTSADDTVLGSAQLDEQNSQRNNSPTYAHAVVSDGAPDITGMNDIDEFIQSQLILSSLKVCCSVLKIGGNFISKIFRGEHTGLLILHLNKFFERVYVCKPQSSRNKSLESFLVCLNFSLPLSSITALSSHTGEGEKFNRQNMPQEELRKMHAKLIAQKDDEGGIRRGGKSLGREEKRNDTSGEELSAEGEDDSQVESEGNKGEEKGENELAHINECASDDETGNILKGDKQNDCGSGRGDTLTGGKFQSKNFAHKNVDIFNFYCSDSDEEIKYFNSDDEEVVNEYIASEVFMNEKLFSFVATQNYYDSDKSYLLPQNYVRHEPQLMPLQPPYLLSLQKKRQEGKKP</sequence>
<dbReference type="AlphaFoldDB" id="A0A0J9SFI0"/>
<dbReference type="EC" id="2.1.1.205" evidence="7"/>
<keyword evidence="3 7" id="KW-0808">Transferase</keyword>
<evidence type="ECO:0000256" key="4">
    <source>
        <dbReference type="ARBA" id="ARBA00022691"/>
    </source>
</evidence>
<dbReference type="PANTHER" id="PTHR10920:SF12">
    <property type="entry name" value="TRNA (CYTIDINE(32)_GUANOSINE(34)-2'-O)-METHYLTRANSFERASE-RELATED"/>
    <property type="match status" value="1"/>
</dbReference>
<feature type="binding site" evidence="7">
    <location>
        <position position="77"/>
    </location>
    <ligand>
        <name>S-adenosyl-L-methionine</name>
        <dbReference type="ChEBI" id="CHEBI:59789"/>
    </ligand>
</feature>
<feature type="compositionally biased region" description="Acidic residues" evidence="8">
    <location>
        <begin position="361"/>
        <end position="375"/>
    </location>
</feature>
<feature type="binding site" evidence="7">
    <location>
        <position position="214"/>
    </location>
    <ligand>
        <name>S-adenosyl-L-methionine</name>
        <dbReference type="ChEBI" id="CHEBI:59789"/>
    </ligand>
</feature>
<proteinExistence type="inferred from homology"/>
<evidence type="ECO:0000313" key="10">
    <source>
        <dbReference type="EMBL" id="KMZ81351.1"/>
    </source>
</evidence>
<dbReference type="HAMAP" id="MF_03162">
    <property type="entry name" value="RNA_methyltr_E_TRM7"/>
    <property type="match status" value="1"/>
</dbReference>
<dbReference type="GO" id="GO:0106340">
    <property type="term" value="F:tRNA (guanosine(34)-2'-O)-methyltransferase activity"/>
    <property type="evidence" value="ECO:0007669"/>
    <property type="project" value="UniProtKB-ARBA"/>
</dbReference>
<keyword evidence="2 7" id="KW-0489">Methyltransferase</keyword>
<dbReference type="OrthoDB" id="289250at2759"/>
<comment type="catalytic activity">
    <reaction evidence="6 7">
        <text>cytidine(32)/guanosine(34) in tRNA + 2 S-adenosyl-L-methionine = 2'-O-methylcytidine(32)/2'-O-methylguanosine(34) in tRNA + 2 S-adenosyl-L-homocysteine + 2 H(+)</text>
        <dbReference type="Rhea" id="RHEA:42396"/>
        <dbReference type="Rhea" id="RHEA-COMP:10246"/>
        <dbReference type="Rhea" id="RHEA-COMP:10247"/>
        <dbReference type="ChEBI" id="CHEBI:15378"/>
        <dbReference type="ChEBI" id="CHEBI:57856"/>
        <dbReference type="ChEBI" id="CHEBI:59789"/>
        <dbReference type="ChEBI" id="CHEBI:74269"/>
        <dbReference type="ChEBI" id="CHEBI:74445"/>
        <dbReference type="ChEBI" id="CHEBI:74495"/>
        <dbReference type="ChEBI" id="CHEBI:82748"/>
        <dbReference type="EC" id="2.1.1.205"/>
    </reaction>
</comment>
<evidence type="ECO:0000256" key="3">
    <source>
        <dbReference type="ARBA" id="ARBA00022679"/>
    </source>
</evidence>
<feature type="binding site" evidence="7">
    <location>
        <position position="164"/>
    </location>
    <ligand>
        <name>S-adenosyl-L-methionine</name>
        <dbReference type="ChEBI" id="CHEBI:59789"/>
    </ligand>
</feature>
<evidence type="ECO:0000256" key="7">
    <source>
        <dbReference type="HAMAP-Rule" id="MF_03162"/>
    </source>
</evidence>
<organism evidence="10 11">
    <name type="scientific">Plasmodium vivax India VII</name>
    <dbReference type="NCBI Taxonomy" id="1077284"/>
    <lineage>
        <taxon>Eukaryota</taxon>
        <taxon>Sar</taxon>
        <taxon>Alveolata</taxon>
        <taxon>Apicomplexa</taxon>
        <taxon>Aconoidasida</taxon>
        <taxon>Haemosporida</taxon>
        <taxon>Plasmodiidae</taxon>
        <taxon>Plasmodium</taxon>
        <taxon>Plasmodium (Plasmodium)</taxon>
    </lineage>
</organism>
<dbReference type="GO" id="GO:0005737">
    <property type="term" value="C:cytoplasm"/>
    <property type="evidence" value="ECO:0007669"/>
    <property type="project" value="UniProtKB-SubCell"/>
</dbReference>
<evidence type="ECO:0000256" key="5">
    <source>
        <dbReference type="ARBA" id="ARBA00022694"/>
    </source>
</evidence>
<keyword evidence="5 7" id="KW-0819">tRNA processing</keyword>
<dbReference type="InterPro" id="IPR029063">
    <property type="entry name" value="SAM-dependent_MTases_sf"/>
</dbReference>
<dbReference type="GO" id="GO:0002128">
    <property type="term" value="P:tRNA nucleoside ribose methylation"/>
    <property type="evidence" value="ECO:0007669"/>
    <property type="project" value="UniProtKB-UniRule"/>
</dbReference>
<keyword evidence="4 7" id="KW-0949">S-adenosyl-L-methionine</keyword>
<feature type="domain" description="Ribosomal RNA methyltransferase FtsJ" evidence="9">
    <location>
        <begin position="140"/>
        <end position="297"/>
    </location>
</feature>
<comment type="function">
    <text evidence="7">Methylates the 2'-O-ribose of nucleotides at positions 32 and 34 of the tRNA anticodon loop of substrate tRNAs.</text>
</comment>
<dbReference type="SUPFAM" id="SSF53335">
    <property type="entry name" value="S-adenosyl-L-methionine-dependent methyltransferases"/>
    <property type="match status" value="1"/>
</dbReference>
<keyword evidence="1 7" id="KW-0963">Cytoplasm</keyword>
<evidence type="ECO:0000256" key="2">
    <source>
        <dbReference type="ARBA" id="ARBA00022603"/>
    </source>
</evidence>
<feature type="region of interest" description="Disordered" evidence="8">
    <location>
        <begin position="397"/>
        <end position="416"/>
    </location>
</feature>
<dbReference type="HAMAP" id="MF_01547">
    <property type="entry name" value="RNA_methyltr_E"/>
    <property type="match status" value="1"/>
</dbReference>
<dbReference type="InterPro" id="IPR050082">
    <property type="entry name" value="RNA_methyltr_RlmE"/>
</dbReference>
<gene>
    <name evidence="10" type="ORF">PVIIG_02778</name>
</gene>
<protein>
    <recommendedName>
        <fullName evidence="7">Putative tRNA (cytidine(32)/guanosine(34)-2'-O)-methyltransferase</fullName>
        <ecNumber evidence="7">2.1.1.205</ecNumber>
    </recommendedName>
    <alternativeName>
        <fullName evidence="7">2'-O-ribose RNA methyltransferase TRM7 homolog</fullName>
    </alternativeName>
</protein>
<dbReference type="GO" id="GO:0002181">
    <property type="term" value="P:cytoplasmic translation"/>
    <property type="evidence" value="ECO:0007669"/>
    <property type="project" value="UniProtKB-UniRule"/>
</dbReference>
<feature type="binding site" evidence="7">
    <location>
        <position position="75"/>
    </location>
    <ligand>
        <name>S-adenosyl-L-methionine</name>
        <dbReference type="ChEBI" id="CHEBI:59789"/>
    </ligand>
</feature>
<dbReference type="PANTHER" id="PTHR10920">
    <property type="entry name" value="RIBOSOMAL RNA METHYLTRANSFERASE"/>
    <property type="match status" value="1"/>
</dbReference>
<feature type="domain" description="Ribosomal RNA methyltransferase FtsJ" evidence="9">
    <location>
        <begin position="21"/>
        <end position="81"/>
    </location>
</feature>
<evidence type="ECO:0000256" key="8">
    <source>
        <dbReference type="SAM" id="MobiDB-lite"/>
    </source>
</evidence>
<feature type="compositionally biased region" description="Basic and acidic residues" evidence="8">
    <location>
        <begin position="351"/>
        <end position="360"/>
    </location>
</feature>
<dbReference type="Gene3D" id="3.40.50.150">
    <property type="entry name" value="Vaccinia Virus protein VP39"/>
    <property type="match status" value="1"/>
</dbReference>